<protein>
    <submittedName>
        <fullName evidence="2 3">Uncharacterized protein</fullName>
    </submittedName>
</protein>
<dbReference type="EMBL" id="KE525331">
    <property type="protein sequence ID" value="KFB47384.1"/>
    <property type="molecule type" value="Genomic_DNA"/>
</dbReference>
<dbReference type="EnsemblMetazoa" id="ASIC015630-RA">
    <property type="protein sequence ID" value="ASIC015630-PA"/>
    <property type="gene ID" value="ASIC015630"/>
</dbReference>
<evidence type="ECO:0000313" key="3">
    <source>
        <dbReference type="EnsemblMetazoa" id="ASIC015630-PA"/>
    </source>
</evidence>
<proteinExistence type="predicted"/>
<evidence type="ECO:0000256" key="1">
    <source>
        <dbReference type="SAM" id="MobiDB-lite"/>
    </source>
</evidence>
<feature type="region of interest" description="Disordered" evidence="1">
    <location>
        <begin position="51"/>
        <end position="74"/>
    </location>
</feature>
<gene>
    <name evidence="2" type="ORF">ZHAS_00015630</name>
</gene>
<name>A0A084WAZ0_ANOSI</name>
<sequence>MQPKPRKDSQRTGVIDRTFPSVLQDQALPLAEVACRKLAYFIPSSCELQGGLPTDAPDLEWRSSGKIKQPHDPI</sequence>
<evidence type="ECO:0000313" key="2">
    <source>
        <dbReference type="EMBL" id="KFB47384.1"/>
    </source>
</evidence>
<dbReference type="AlphaFoldDB" id="A0A084WAZ0"/>
<reference evidence="3" key="2">
    <citation type="submission" date="2020-05" db="UniProtKB">
        <authorList>
            <consortium name="EnsemblMetazoa"/>
        </authorList>
    </citation>
    <scope>IDENTIFICATION</scope>
</reference>
<keyword evidence="4" id="KW-1185">Reference proteome</keyword>
<feature type="compositionally biased region" description="Basic and acidic residues" evidence="1">
    <location>
        <begin position="59"/>
        <end position="74"/>
    </location>
</feature>
<organism evidence="2">
    <name type="scientific">Anopheles sinensis</name>
    <name type="common">Mosquito</name>
    <dbReference type="NCBI Taxonomy" id="74873"/>
    <lineage>
        <taxon>Eukaryota</taxon>
        <taxon>Metazoa</taxon>
        <taxon>Ecdysozoa</taxon>
        <taxon>Arthropoda</taxon>
        <taxon>Hexapoda</taxon>
        <taxon>Insecta</taxon>
        <taxon>Pterygota</taxon>
        <taxon>Neoptera</taxon>
        <taxon>Endopterygota</taxon>
        <taxon>Diptera</taxon>
        <taxon>Nematocera</taxon>
        <taxon>Culicoidea</taxon>
        <taxon>Culicidae</taxon>
        <taxon>Anophelinae</taxon>
        <taxon>Anopheles</taxon>
    </lineage>
</organism>
<evidence type="ECO:0000313" key="4">
    <source>
        <dbReference type="Proteomes" id="UP000030765"/>
    </source>
</evidence>
<accession>A0A084WAZ0</accession>
<reference evidence="2 4" key="1">
    <citation type="journal article" date="2014" name="BMC Genomics">
        <title>Genome sequence of Anopheles sinensis provides insight into genetics basis of mosquito competence for malaria parasites.</title>
        <authorList>
            <person name="Zhou D."/>
            <person name="Zhang D."/>
            <person name="Ding G."/>
            <person name="Shi L."/>
            <person name="Hou Q."/>
            <person name="Ye Y."/>
            <person name="Xu Y."/>
            <person name="Zhou H."/>
            <person name="Xiong C."/>
            <person name="Li S."/>
            <person name="Yu J."/>
            <person name="Hong S."/>
            <person name="Yu X."/>
            <person name="Zou P."/>
            <person name="Chen C."/>
            <person name="Chang X."/>
            <person name="Wang W."/>
            <person name="Lv Y."/>
            <person name="Sun Y."/>
            <person name="Ma L."/>
            <person name="Shen B."/>
            <person name="Zhu C."/>
        </authorList>
    </citation>
    <scope>NUCLEOTIDE SEQUENCE [LARGE SCALE GENOMIC DNA]</scope>
</reference>
<dbReference type="VEuPathDB" id="VectorBase:ASIC015630"/>
<dbReference type="Proteomes" id="UP000030765">
    <property type="component" value="Unassembled WGS sequence"/>
</dbReference>
<dbReference type="EMBL" id="ATLV01022297">
    <property type="status" value="NOT_ANNOTATED_CDS"/>
    <property type="molecule type" value="Genomic_DNA"/>
</dbReference>